<protein>
    <submittedName>
        <fullName evidence="2">Uncharacterized protein</fullName>
    </submittedName>
</protein>
<feature type="region of interest" description="Disordered" evidence="1">
    <location>
        <begin position="1"/>
        <end position="31"/>
    </location>
</feature>
<dbReference type="OrthoDB" id="6988352at2"/>
<dbReference type="EMBL" id="CP017886">
    <property type="protein sequence ID" value="APC16313.1"/>
    <property type="molecule type" value="Genomic_DNA"/>
</dbReference>
<dbReference type="GeneID" id="46908862"/>
<proteinExistence type="predicted"/>
<reference evidence="3" key="1">
    <citation type="submission" date="2016-10" db="EMBL/GenBank/DDBJ databases">
        <title>Pseudomonas frederiksbergensis ERGS4:02 complete genome.</title>
        <authorList>
            <person name="Kumar R."/>
            <person name="Acharya V."/>
            <person name="Singh D."/>
        </authorList>
    </citation>
    <scope>NUCLEOTIDE SEQUENCE [LARGE SCALE GENOMIC DNA]</scope>
    <source>
        <strain evidence="3">ERGS4:02</strain>
    </source>
</reference>
<evidence type="ECO:0000313" key="3">
    <source>
        <dbReference type="Proteomes" id="UP000182567"/>
    </source>
</evidence>
<dbReference type="AlphaFoldDB" id="A0A1J0EJS6"/>
<gene>
    <name evidence="2" type="ORF">BLL42_11460</name>
</gene>
<sequence length="73" mass="7815">MAKITITLEDHHDDSGKPTVSLDMSGARVGPFGQTSQTEALRISQMLFGMAACEESLGALPACRRQPSNTTLH</sequence>
<accession>A0A1J0EJS6</accession>
<organism evidence="2 3">
    <name type="scientific">Pseudomonas frederiksbergensis</name>
    <dbReference type="NCBI Taxonomy" id="104087"/>
    <lineage>
        <taxon>Bacteria</taxon>
        <taxon>Pseudomonadati</taxon>
        <taxon>Pseudomonadota</taxon>
        <taxon>Gammaproteobacteria</taxon>
        <taxon>Pseudomonadales</taxon>
        <taxon>Pseudomonadaceae</taxon>
        <taxon>Pseudomonas</taxon>
    </lineage>
</organism>
<evidence type="ECO:0000313" key="2">
    <source>
        <dbReference type="EMBL" id="APC16313.1"/>
    </source>
</evidence>
<dbReference type="RefSeq" id="WP_071552236.1">
    <property type="nucleotide sequence ID" value="NZ_CP017886.1"/>
</dbReference>
<name>A0A1J0EJS6_9PSED</name>
<evidence type="ECO:0000256" key="1">
    <source>
        <dbReference type="SAM" id="MobiDB-lite"/>
    </source>
</evidence>
<dbReference type="Proteomes" id="UP000182567">
    <property type="component" value="Chromosome"/>
</dbReference>